<dbReference type="Pfam" id="PF00067">
    <property type="entry name" value="p450"/>
    <property type="match status" value="1"/>
</dbReference>
<dbReference type="PRINTS" id="PR00463">
    <property type="entry name" value="EP450I"/>
</dbReference>
<dbReference type="InterPro" id="IPR050121">
    <property type="entry name" value="Cytochrome_P450_monoxygenase"/>
</dbReference>
<evidence type="ECO:0000256" key="3">
    <source>
        <dbReference type="ARBA" id="ARBA00022617"/>
    </source>
</evidence>
<accession>A0A8H4CL58</accession>
<dbReference type="InterPro" id="IPR001128">
    <property type="entry name" value="Cyt_P450"/>
</dbReference>
<keyword evidence="7" id="KW-0560">Oxidoreductase</keyword>
<dbReference type="GO" id="GO:0004497">
    <property type="term" value="F:monooxygenase activity"/>
    <property type="evidence" value="ECO:0007669"/>
    <property type="project" value="UniProtKB-KW"/>
</dbReference>
<dbReference type="InterPro" id="IPR002401">
    <property type="entry name" value="Cyt_P450_E_grp-I"/>
</dbReference>
<dbReference type="PANTHER" id="PTHR24305">
    <property type="entry name" value="CYTOCHROME P450"/>
    <property type="match status" value="1"/>
</dbReference>
<dbReference type="PRINTS" id="PR00385">
    <property type="entry name" value="P450"/>
</dbReference>
<dbReference type="PANTHER" id="PTHR24305:SF210">
    <property type="entry name" value="CYTOCHROME P450 MONOOXYGENASE ASQL-RELATED"/>
    <property type="match status" value="1"/>
</dbReference>
<dbReference type="SUPFAM" id="SSF48264">
    <property type="entry name" value="Cytochrome P450"/>
    <property type="match status" value="1"/>
</dbReference>
<dbReference type="Gene3D" id="1.10.630.10">
    <property type="entry name" value="Cytochrome P450"/>
    <property type="match status" value="1"/>
</dbReference>
<keyword evidence="3 6" id="KW-0349">Heme</keyword>
<dbReference type="GO" id="GO:0005506">
    <property type="term" value="F:iron ion binding"/>
    <property type="evidence" value="ECO:0007669"/>
    <property type="project" value="InterPro"/>
</dbReference>
<feature type="binding site" description="axial binding residue" evidence="6">
    <location>
        <position position="163"/>
    </location>
    <ligand>
        <name>heme</name>
        <dbReference type="ChEBI" id="CHEBI:30413"/>
    </ligand>
    <ligandPart>
        <name>Fe</name>
        <dbReference type="ChEBI" id="CHEBI:18248"/>
    </ligandPart>
</feature>
<dbReference type="EMBL" id="WVTB01000038">
    <property type="protein sequence ID" value="KAF3805980.1"/>
    <property type="molecule type" value="Genomic_DNA"/>
</dbReference>
<dbReference type="GO" id="GO:0016705">
    <property type="term" value="F:oxidoreductase activity, acting on paired donors, with incorporation or reduction of molecular oxygen"/>
    <property type="evidence" value="ECO:0007669"/>
    <property type="project" value="InterPro"/>
</dbReference>
<evidence type="ECO:0000313" key="7">
    <source>
        <dbReference type="EMBL" id="KAF3805980.1"/>
    </source>
</evidence>
<evidence type="ECO:0000256" key="1">
    <source>
        <dbReference type="ARBA" id="ARBA00001971"/>
    </source>
</evidence>
<dbReference type="AlphaFoldDB" id="A0A8H4CL58"/>
<evidence type="ECO:0000256" key="6">
    <source>
        <dbReference type="PIRSR" id="PIRSR602401-1"/>
    </source>
</evidence>
<keyword evidence="8" id="KW-1185">Reference proteome</keyword>
<keyword evidence="4 6" id="KW-0479">Metal-binding</keyword>
<evidence type="ECO:0000256" key="5">
    <source>
        <dbReference type="ARBA" id="ARBA00023004"/>
    </source>
</evidence>
<dbReference type="GO" id="GO:0020037">
    <property type="term" value="F:heme binding"/>
    <property type="evidence" value="ECO:0007669"/>
    <property type="project" value="InterPro"/>
</dbReference>
<gene>
    <name evidence="7" type="ORF">GCG54_00013654</name>
</gene>
<evidence type="ECO:0000256" key="4">
    <source>
        <dbReference type="ARBA" id="ARBA00022723"/>
    </source>
</evidence>
<keyword evidence="7" id="KW-0503">Monooxygenase</keyword>
<protein>
    <submittedName>
        <fullName evidence="7">Cytochrome P450 monooxygenase aclL</fullName>
    </submittedName>
</protein>
<keyword evidence="5 6" id="KW-0408">Iron</keyword>
<reference evidence="7" key="1">
    <citation type="journal article" date="2020" name="Phytopathology">
        <title>Genome sequence and comparative analysis of Colletotrichum gloeosporioides isolated from Liriodendron leaves.</title>
        <authorList>
            <person name="Fu F.F."/>
            <person name="Hao Z."/>
            <person name="Wang P."/>
            <person name="Lu Y."/>
            <person name="Xue L.J."/>
            <person name="Wei G."/>
            <person name="Tian Y."/>
            <person name="Baishi H."/>
            <person name="Xu H."/>
            <person name="Shi J."/>
            <person name="Cheng T."/>
            <person name="Wang G."/>
            <person name="Yi Y."/>
            <person name="Chen J."/>
        </authorList>
    </citation>
    <scope>NUCLEOTIDE SEQUENCE</scope>
    <source>
        <strain evidence="7">Lc1</strain>
    </source>
</reference>
<organism evidence="7 8">
    <name type="scientific">Colletotrichum gloeosporioides</name>
    <name type="common">Anthracnose fungus</name>
    <name type="synonym">Glomerella cingulata</name>
    <dbReference type="NCBI Taxonomy" id="474922"/>
    <lineage>
        <taxon>Eukaryota</taxon>
        <taxon>Fungi</taxon>
        <taxon>Dikarya</taxon>
        <taxon>Ascomycota</taxon>
        <taxon>Pezizomycotina</taxon>
        <taxon>Sordariomycetes</taxon>
        <taxon>Hypocreomycetidae</taxon>
        <taxon>Glomerellales</taxon>
        <taxon>Glomerellaceae</taxon>
        <taxon>Colletotrichum</taxon>
        <taxon>Colletotrichum gloeosporioides species complex</taxon>
    </lineage>
</organism>
<comment type="cofactor">
    <cofactor evidence="1 6">
        <name>heme</name>
        <dbReference type="ChEBI" id="CHEBI:30413"/>
    </cofactor>
</comment>
<comment type="caution">
    <text evidence="7">The sequence shown here is derived from an EMBL/GenBank/DDBJ whole genome shotgun (WGS) entry which is preliminary data.</text>
</comment>
<reference evidence="7" key="2">
    <citation type="submission" date="2020-03" db="EMBL/GenBank/DDBJ databases">
        <authorList>
            <person name="Fu F.-F."/>
            <person name="Chen J."/>
        </authorList>
    </citation>
    <scope>NUCLEOTIDE SEQUENCE</scope>
    <source>
        <strain evidence="7">Lc1</strain>
    </source>
</reference>
<comment type="similarity">
    <text evidence="2">Belongs to the cytochrome P450 family.</text>
</comment>
<evidence type="ECO:0000256" key="2">
    <source>
        <dbReference type="ARBA" id="ARBA00010617"/>
    </source>
</evidence>
<proteinExistence type="inferred from homology"/>
<name>A0A8H4CL58_COLGL</name>
<dbReference type="RefSeq" id="XP_045265139.1">
    <property type="nucleotide sequence ID" value="XM_045413505.1"/>
</dbReference>
<dbReference type="Proteomes" id="UP000613401">
    <property type="component" value="Unassembled WGS sequence"/>
</dbReference>
<sequence length="221" mass="24973">MEKESECLTMEEQYANGFLFMTAGTDTIASALSAITFYLLRNPHHLDRVTNEVRSKFSTSEHMSLEALASLPYLQAVIQEGLRLHPPLPVALPRVIPKGGARVGGEWVPGGTIVGIHFLSIHTQELYFKNALEFHPQRWLHDPEFKDDQLDMAKPFLMGPFNCIGKVWGPDDLPSTLLASLFLNFDVRLSQGSFDWNKMKVYTLWQKKPLLCELLSAKSKV</sequence>
<dbReference type="GeneID" id="69020770"/>
<evidence type="ECO:0000313" key="8">
    <source>
        <dbReference type="Proteomes" id="UP000613401"/>
    </source>
</evidence>
<dbReference type="InterPro" id="IPR036396">
    <property type="entry name" value="Cyt_P450_sf"/>
</dbReference>